<evidence type="ECO:0000313" key="1">
    <source>
        <dbReference type="EMBL" id="KAI5674909.1"/>
    </source>
</evidence>
<gene>
    <name evidence="1" type="ORF">M9H77_05859</name>
</gene>
<dbReference type="Proteomes" id="UP001060085">
    <property type="component" value="Linkage Group LG02"/>
</dbReference>
<accession>A0ACC0BQL5</accession>
<reference evidence="2" key="1">
    <citation type="journal article" date="2023" name="Nat. Plants">
        <title>Single-cell RNA sequencing provides a high-resolution roadmap for understanding the multicellular compartmentation of specialized metabolism.</title>
        <authorList>
            <person name="Sun S."/>
            <person name="Shen X."/>
            <person name="Li Y."/>
            <person name="Li Y."/>
            <person name="Wang S."/>
            <person name="Li R."/>
            <person name="Zhang H."/>
            <person name="Shen G."/>
            <person name="Guo B."/>
            <person name="Wei J."/>
            <person name="Xu J."/>
            <person name="St-Pierre B."/>
            <person name="Chen S."/>
            <person name="Sun C."/>
        </authorList>
    </citation>
    <scope>NUCLEOTIDE SEQUENCE [LARGE SCALE GENOMIC DNA]</scope>
</reference>
<protein>
    <submittedName>
        <fullName evidence="1">Uncharacterized protein</fullName>
    </submittedName>
</protein>
<dbReference type="EMBL" id="CM044702">
    <property type="protein sequence ID" value="KAI5674909.1"/>
    <property type="molecule type" value="Genomic_DNA"/>
</dbReference>
<comment type="caution">
    <text evidence="1">The sequence shown here is derived from an EMBL/GenBank/DDBJ whole genome shotgun (WGS) entry which is preliminary data.</text>
</comment>
<organism evidence="1 2">
    <name type="scientific">Catharanthus roseus</name>
    <name type="common">Madagascar periwinkle</name>
    <name type="synonym">Vinca rosea</name>
    <dbReference type="NCBI Taxonomy" id="4058"/>
    <lineage>
        <taxon>Eukaryota</taxon>
        <taxon>Viridiplantae</taxon>
        <taxon>Streptophyta</taxon>
        <taxon>Embryophyta</taxon>
        <taxon>Tracheophyta</taxon>
        <taxon>Spermatophyta</taxon>
        <taxon>Magnoliopsida</taxon>
        <taxon>eudicotyledons</taxon>
        <taxon>Gunneridae</taxon>
        <taxon>Pentapetalae</taxon>
        <taxon>asterids</taxon>
        <taxon>lamiids</taxon>
        <taxon>Gentianales</taxon>
        <taxon>Apocynaceae</taxon>
        <taxon>Rauvolfioideae</taxon>
        <taxon>Vinceae</taxon>
        <taxon>Catharanthinae</taxon>
        <taxon>Catharanthus</taxon>
    </lineage>
</organism>
<sequence>MASRQQPASSGSEGDPRYAMFDEKKRKRMISNRESARRSRMRKQQHVDELLNQANQLKNENSLYAEKIDATSQMYLTVASENNVLRAQAAELTDRLRSLNSVIEIVAVANGLAVDIPEIPDTLMEPWQLPCPIQPITASATNMFQY</sequence>
<proteinExistence type="predicted"/>
<keyword evidence="2" id="KW-1185">Reference proteome</keyword>
<name>A0ACC0BQL5_CATRO</name>
<evidence type="ECO:0000313" key="2">
    <source>
        <dbReference type="Proteomes" id="UP001060085"/>
    </source>
</evidence>